<dbReference type="RefSeq" id="WP_138283452.1">
    <property type="nucleotide sequence ID" value="NZ_BMGE01000004.1"/>
</dbReference>
<dbReference type="InterPro" id="IPR015947">
    <property type="entry name" value="PUA-like_sf"/>
</dbReference>
<name>A0A5R9K6A8_9BACT</name>
<dbReference type="AlphaFoldDB" id="A0A5R9K6A8"/>
<evidence type="ECO:0000313" key="2">
    <source>
        <dbReference type="Proteomes" id="UP000309788"/>
    </source>
</evidence>
<gene>
    <name evidence="1" type="ORF">FEM55_21445</name>
</gene>
<dbReference type="EMBL" id="VCEI01000030">
    <property type="protein sequence ID" value="TLU89318.1"/>
    <property type="molecule type" value="Genomic_DNA"/>
</dbReference>
<dbReference type="SUPFAM" id="SSF88697">
    <property type="entry name" value="PUA domain-like"/>
    <property type="match status" value="1"/>
</dbReference>
<organism evidence="1 2">
    <name type="scientific">Dyadobacter sediminis</name>
    <dbReference type="NCBI Taxonomy" id="1493691"/>
    <lineage>
        <taxon>Bacteria</taxon>
        <taxon>Pseudomonadati</taxon>
        <taxon>Bacteroidota</taxon>
        <taxon>Cytophagia</taxon>
        <taxon>Cytophagales</taxon>
        <taxon>Spirosomataceae</taxon>
        <taxon>Dyadobacter</taxon>
    </lineage>
</organism>
<proteinExistence type="predicted"/>
<protein>
    <recommendedName>
        <fullName evidence="3">EVE domain-containing protein</fullName>
    </recommendedName>
</protein>
<dbReference type="Gene3D" id="3.10.590.10">
    <property type="entry name" value="ph1033 like domains"/>
    <property type="match status" value="1"/>
</dbReference>
<keyword evidence="2" id="KW-1185">Reference proteome</keyword>
<sequence length="371" mass="42490">MAYYVTIFSPDTYNLFTSSERSISGFRESQKSQASVIKKGDKLIAYVTKLSRWVGVLEVTGDYFISNTPVYSLEDDVYTLRFPIKEIVWLPLDQSLPIDNDDCWNNLSFTKSLPKKSSAWTNMVRGNLRRFEEVDGAWIETYLINQIVNPTVFGLSDTDKKKLASMTVKTQDSKEVEVSVPTKEEHENSTDSHKDDIRESIKVQAMLAKIGERMNLKIWLPKSDRQRVLAVWKPESGSLLEALPLNYDDTTLKTIENIDVLWVKGRSIVRAFEVEHTTSIYSGILRMADLMALQPNLDIRAHIVAPTNRKSKVMQEISRPVFALLEKGPLSESCTFISYEAVEELAKEKRLEYMTDKVLDEFQEYAAESER</sequence>
<evidence type="ECO:0008006" key="3">
    <source>
        <dbReference type="Google" id="ProtNLM"/>
    </source>
</evidence>
<comment type="caution">
    <text evidence="1">The sequence shown here is derived from an EMBL/GenBank/DDBJ whole genome shotgun (WGS) entry which is preliminary data.</text>
</comment>
<reference evidence="1 2" key="1">
    <citation type="submission" date="2019-05" db="EMBL/GenBank/DDBJ databases">
        <authorList>
            <person name="Qu J.-H."/>
        </authorList>
    </citation>
    <scope>NUCLEOTIDE SEQUENCE [LARGE SCALE GENOMIC DNA]</scope>
    <source>
        <strain evidence="1 2">Z12</strain>
    </source>
</reference>
<accession>A0A5R9K6A8</accession>
<dbReference type="Proteomes" id="UP000309788">
    <property type="component" value="Unassembled WGS sequence"/>
</dbReference>
<dbReference type="OrthoDB" id="6807706at2"/>
<evidence type="ECO:0000313" key="1">
    <source>
        <dbReference type="EMBL" id="TLU89318.1"/>
    </source>
</evidence>